<reference evidence="6 7" key="1">
    <citation type="submission" date="2018-05" db="EMBL/GenBank/DDBJ databases">
        <title>Genomic Encyclopedia of Type Strains, Phase IV (KMG-IV): sequencing the most valuable type-strain genomes for metagenomic binning, comparative biology and taxonomic classification.</title>
        <authorList>
            <person name="Goeker M."/>
        </authorList>
    </citation>
    <scope>NUCLEOTIDE SEQUENCE [LARGE SCALE GENOMIC DNA]</scope>
    <source>
        <strain evidence="6 7">DSM 18773</strain>
    </source>
</reference>
<keyword evidence="7" id="KW-1185">Reference proteome</keyword>
<accession>A0A316DWN0</accession>
<proteinExistence type="predicted"/>
<dbReference type="InterPro" id="IPR003825">
    <property type="entry name" value="Colicin-V_CvpA"/>
</dbReference>
<keyword evidence="4 5" id="KW-0472">Membrane</keyword>
<comment type="caution">
    <text evidence="6">The sequence shown here is derived from an EMBL/GenBank/DDBJ whole genome shotgun (WGS) entry which is preliminary data.</text>
</comment>
<evidence type="ECO:0000256" key="4">
    <source>
        <dbReference type="ARBA" id="ARBA00023136"/>
    </source>
</evidence>
<dbReference type="Pfam" id="PF02674">
    <property type="entry name" value="Colicin_V"/>
    <property type="match status" value="1"/>
</dbReference>
<dbReference type="RefSeq" id="WP_170119379.1">
    <property type="nucleotide sequence ID" value="NZ_QGGL01000006.1"/>
</dbReference>
<dbReference type="AlphaFoldDB" id="A0A316DWN0"/>
<keyword evidence="3 5" id="KW-1133">Transmembrane helix</keyword>
<feature type="transmembrane region" description="Helical" evidence="5">
    <location>
        <begin position="118"/>
        <end position="138"/>
    </location>
</feature>
<gene>
    <name evidence="6" type="ORF">C7459_106272</name>
</gene>
<sequence>MTDVVIGVFLLLAALNGWRTGLIRQIISLIGGLVAYFVAKSAYPSFVPVVAKYVTVTTATDGGNPVAMLIADTVLKNLHGAIAFLLLFFVSFFVVKFIGRLLDMIANLPGLSIVNRIAGAGIGLTLAVFIVALVVNVMNLMPQESIRGLLQHSQFAALLISKFKGFLPVA</sequence>
<dbReference type="PANTHER" id="PTHR37306">
    <property type="entry name" value="COLICIN V PRODUCTION PROTEIN"/>
    <property type="match status" value="1"/>
</dbReference>
<name>A0A316DWN0_9BACL</name>
<evidence type="ECO:0000313" key="7">
    <source>
        <dbReference type="Proteomes" id="UP000245634"/>
    </source>
</evidence>
<evidence type="ECO:0000256" key="3">
    <source>
        <dbReference type="ARBA" id="ARBA00022989"/>
    </source>
</evidence>
<dbReference type="PANTHER" id="PTHR37306:SF1">
    <property type="entry name" value="COLICIN V PRODUCTION PROTEIN"/>
    <property type="match status" value="1"/>
</dbReference>
<feature type="transmembrane region" description="Helical" evidence="5">
    <location>
        <begin position="78"/>
        <end position="98"/>
    </location>
</feature>
<organism evidence="6 7">
    <name type="scientific">Tumebacillus permanentifrigoris</name>
    <dbReference type="NCBI Taxonomy" id="378543"/>
    <lineage>
        <taxon>Bacteria</taxon>
        <taxon>Bacillati</taxon>
        <taxon>Bacillota</taxon>
        <taxon>Bacilli</taxon>
        <taxon>Bacillales</taxon>
        <taxon>Alicyclobacillaceae</taxon>
        <taxon>Tumebacillus</taxon>
    </lineage>
</organism>
<evidence type="ECO:0000313" key="6">
    <source>
        <dbReference type="EMBL" id="PWK13974.1"/>
    </source>
</evidence>
<dbReference type="GO" id="GO:0009403">
    <property type="term" value="P:toxin biosynthetic process"/>
    <property type="evidence" value="ECO:0007669"/>
    <property type="project" value="InterPro"/>
</dbReference>
<evidence type="ECO:0000256" key="2">
    <source>
        <dbReference type="ARBA" id="ARBA00022692"/>
    </source>
</evidence>
<evidence type="ECO:0000256" key="5">
    <source>
        <dbReference type="SAM" id="Phobius"/>
    </source>
</evidence>
<keyword evidence="2 5" id="KW-0812">Transmembrane</keyword>
<dbReference type="GO" id="GO:0016020">
    <property type="term" value="C:membrane"/>
    <property type="evidence" value="ECO:0007669"/>
    <property type="project" value="UniProtKB-SubCell"/>
</dbReference>
<feature type="transmembrane region" description="Helical" evidence="5">
    <location>
        <begin position="27"/>
        <end position="43"/>
    </location>
</feature>
<dbReference type="EMBL" id="QGGL01000006">
    <property type="protein sequence ID" value="PWK13974.1"/>
    <property type="molecule type" value="Genomic_DNA"/>
</dbReference>
<protein>
    <submittedName>
        <fullName evidence="6">Putative membrane protein required for colicin V production</fullName>
    </submittedName>
</protein>
<dbReference type="Proteomes" id="UP000245634">
    <property type="component" value="Unassembled WGS sequence"/>
</dbReference>
<evidence type="ECO:0000256" key="1">
    <source>
        <dbReference type="ARBA" id="ARBA00004141"/>
    </source>
</evidence>
<comment type="subcellular location">
    <subcellularLocation>
        <location evidence="1">Membrane</location>
        <topology evidence="1">Multi-pass membrane protein</topology>
    </subcellularLocation>
</comment>